<feature type="compositionally biased region" description="Basic and acidic residues" evidence="1">
    <location>
        <begin position="484"/>
        <end position="494"/>
    </location>
</feature>
<reference evidence="5 6" key="1">
    <citation type="submission" date="2016-09" db="EMBL/GenBank/DDBJ databases">
        <title>Genomic Taxonomy of the Vibrionaceae.</title>
        <authorList>
            <person name="Gonzalez-Castillo A."/>
            <person name="Gomez-Gil B."/>
            <person name="Enciso-Ibarra K."/>
        </authorList>
    </citation>
    <scope>NUCLEOTIDE SEQUENCE [LARGE SCALE GENOMIC DNA]</scope>
    <source>
        <strain evidence="4 5">CAIM 1902</strain>
        <strain evidence="3 6">CAIM 703</strain>
    </source>
</reference>
<accession>A0A1Q9HRU0</accession>
<evidence type="ECO:0000313" key="6">
    <source>
        <dbReference type="Proteomes" id="UP000186313"/>
    </source>
</evidence>
<gene>
    <name evidence="4" type="ORF">BIY20_07625</name>
    <name evidence="3" type="ORF">BIY22_00425</name>
</gene>
<proteinExistence type="predicted"/>
<keyword evidence="2" id="KW-1133">Transmembrane helix</keyword>
<feature type="transmembrane region" description="Helical" evidence="2">
    <location>
        <begin position="70"/>
        <end position="91"/>
    </location>
</feature>
<dbReference type="AlphaFoldDB" id="A0A1Q9HRU0"/>
<sequence length="503" mass="55868">MYYRLPLIGKNARLSKRLGLDDQRWFNSEREVCNSFLPFYDQYNADEYHYEQSSRYLNKVGDTGISPMKWYTWLGLSIMVLIEAAGFAYVLAGFTIQDGSESIQIQAAVGIALLISVLLVGFTHAMGGELYRNQQIGKVRLHWNHDPQKPGVIAPDLNIGLKSKTNALDDNQPSWRQMANRLAKANAGFTKSWTMSIVTVVFISIVAVGATYVRGQVLEKLAIEEISGHEQEGMGSPFDVQDPFAESAPAELTAYNDEAEDKAFRDAINAHKRGGWMTFIMLAVIFAAMQAYSIYLGFKSTFSGKESPAAYDATYKFSNVNAYIEYYAAQQANVERVAQSVLSHLQSKIAINAQRSAGEQHVIYAANNPSSRNFLNYYKLRALKNAETPELIKTQYPEYQPAQQAAPQMAPQPAPQPMMQPAAQPAVEPAYQPAPQPVPQPEMAPTAESFLSDVDIINKVKNNDLDGLTDEQIVAALKAISNEPKPETAEERLARLQKQAMTS</sequence>
<dbReference type="Proteomes" id="UP000186039">
    <property type="component" value="Unassembled WGS sequence"/>
</dbReference>
<dbReference type="STRING" id="1381081.BIY22_00425"/>
<dbReference type="EMBL" id="MJMH01000122">
    <property type="protein sequence ID" value="OLQ94524.1"/>
    <property type="molecule type" value="Genomic_DNA"/>
</dbReference>
<feature type="transmembrane region" description="Helical" evidence="2">
    <location>
        <begin position="275"/>
        <end position="298"/>
    </location>
</feature>
<dbReference type="EMBL" id="MJMJ01000001">
    <property type="protein sequence ID" value="OLQ93588.1"/>
    <property type="molecule type" value="Genomic_DNA"/>
</dbReference>
<keyword evidence="2" id="KW-0812">Transmembrane</keyword>
<evidence type="ECO:0000256" key="2">
    <source>
        <dbReference type="SAM" id="Phobius"/>
    </source>
</evidence>
<feature type="transmembrane region" description="Helical" evidence="2">
    <location>
        <begin position="103"/>
        <end position="122"/>
    </location>
</feature>
<feature type="region of interest" description="Disordered" evidence="1">
    <location>
        <begin position="401"/>
        <end position="421"/>
    </location>
</feature>
<organism evidence="3 6">
    <name type="scientific">Vibrio panuliri</name>
    <dbReference type="NCBI Taxonomy" id="1381081"/>
    <lineage>
        <taxon>Bacteria</taxon>
        <taxon>Pseudomonadati</taxon>
        <taxon>Pseudomonadota</taxon>
        <taxon>Gammaproteobacteria</taxon>
        <taxon>Vibrionales</taxon>
        <taxon>Vibrionaceae</taxon>
        <taxon>Vibrio</taxon>
    </lineage>
</organism>
<feature type="region of interest" description="Disordered" evidence="1">
    <location>
        <begin position="481"/>
        <end position="503"/>
    </location>
</feature>
<keyword evidence="2" id="KW-0472">Membrane</keyword>
<name>A0A1Q9HRU0_9VIBR</name>
<feature type="transmembrane region" description="Helical" evidence="2">
    <location>
        <begin position="193"/>
        <end position="213"/>
    </location>
</feature>
<evidence type="ECO:0000313" key="3">
    <source>
        <dbReference type="EMBL" id="OLQ93588.1"/>
    </source>
</evidence>
<evidence type="ECO:0000256" key="1">
    <source>
        <dbReference type="SAM" id="MobiDB-lite"/>
    </source>
</evidence>
<protein>
    <submittedName>
        <fullName evidence="3">Uncharacterized protein</fullName>
    </submittedName>
</protein>
<comment type="caution">
    <text evidence="3">The sequence shown here is derived from an EMBL/GenBank/DDBJ whole genome shotgun (WGS) entry which is preliminary data.</text>
</comment>
<evidence type="ECO:0000313" key="4">
    <source>
        <dbReference type="EMBL" id="OLQ94524.1"/>
    </source>
</evidence>
<keyword evidence="5" id="KW-1185">Reference proteome</keyword>
<dbReference type="OrthoDB" id="5366203at2"/>
<dbReference type="Proteomes" id="UP000186313">
    <property type="component" value="Unassembled WGS sequence"/>
</dbReference>
<evidence type="ECO:0000313" key="5">
    <source>
        <dbReference type="Proteomes" id="UP000186039"/>
    </source>
</evidence>